<dbReference type="EMBL" id="KT247273">
    <property type="protein sequence ID" value="ALL41362.1"/>
    <property type="molecule type" value="mRNA"/>
</dbReference>
<protein>
    <submittedName>
        <fullName evidence="1">Uncharacterized protein</fullName>
    </submittedName>
</protein>
<evidence type="ECO:0000313" key="1">
    <source>
        <dbReference type="EMBL" id="ALL41362.1"/>
    </source>
</evidence>
<accession>A0A0S1MKK2</accession>
<dbReference type="AlphaFoldDB" id="A0A0S1MKK2"/>
<proteinExistence type="evidence at transcript level"/>
<name>A0A0S1MKK2_PHAPC</name>
<sequence length="44" mass="5451">MKVFYFWDILRISLKETYCGDVGNAGKTFFFYEIMFLKYHLDNW</sequence>
<reference evidence="1" key="1">
    <citation type="submission" date="2015-07" db="EMBL/GenBank/DDBJ databases">
        <title>Elucidating the P. pachyrhizi secretome and potential effectors.</title>
        <authorList>
            <person name="de Carvalho M.C.C.G."/>
            <person name="Nascimento L.C."/>
            <person name="Darben L.M."/>
            <person name="Polizel-Podanosqui A.M."/>
            <person name="Lopes-Caitar V.S."/>
            <person name="Rocha C.S."/>
            <person name="Qi M."/>
            <person name="Carazolle M."/>
            <person name="Kuwahara M.K."/>
            <person name="Pereira G.A.G."/>
            <person name="Abdelnoor R.V."/>
            <person name="Whitham S.A."/>
            <person name="Marcelino-Guimaraes F.C."/>
        </authorList>
    </citation>
    <scope>NUCLEOTIDE SEQUENCE</scope>
</reference>
<organism evidence="1">
    <name type="scientific">Phakopsora pachyrhizi</name>
    <name type="common">Asian soybean rust disease fungus</name>
    <dbReference type="NCBI Taxonomy" id="170000"/>
    <lineage>
        <taxon>Eukaryota</taxon>
        <taxon>Fungi</taxon>
        <taxon>Dikarya</taxon>
        <taxon>Basidiomycota</taxon>
        <taxon>Pucciniomycotina</taxon>
        <taxon>Pucciniomycetes</taxon>
        <taxon>Pucciniales</taxon>
        <taxon>Phakopsoraceae</taxon>
        <taxon>Phakopsora</taxon>
    </lineage>
</organism>